<evidence type="ECO:0008006" key="3">
    <source>
        <dbReference type="Google" id="ProtNLM"/>
    </source>
</evidence>
<evidence type="ECO:0000313" key="2">
    <source>
        <dbReference type="Proteomes" id="UP001595765"/>
    </source>
</evidence>
<evidence type="ECO:0000313" key="1">
    <source>
        <dbReference type="EMBL" id="MFC4036437.1"/>
    </source>
</evidence>
<name>A0ABV8HZE2_9ACTN</name>
<dbReference type="EMBL" id="JBHSBB010000050">
    <property type="protein sequence ID" value="MFC4036437.1"/>
    <property type="molecule type" value="Genomic_DNA"/>
</dbReference>
<dbReference type="RefSeq" id="WP_386438127.1">
    <property type="nucleotide sequence ID" value="NZ_JBHSBB010000050.1"/>
</dbReference>
<dbReference type="Proteomes" id="UP001595765">
    <property type="component" value="Unassembled WGS sequence"/>
</dbReference>
<sequence length="211" mass="23366">MTLRVLFVSEGSSDQGLRPHIERVAAEEGREMLLTAPDFALLAGRVGHAVIDKLRAARQLGGSYDVIIVQRDADAMGAPTRREEIAAAVNEVWDGLRHVPVIPVRMLEAWLLVDEPVIRQVAGNPRGKNPLDLPKGTAVERVPDPKQTLKDTLAAASQLKGRRLEILQKRFPQNRHRLLELIDPSGPVREVPSWRTFVGDLREAFRSTGTA</sequence>
<accession>A0ABV8HZE2</accession>
<gene>
    <name evidence="1" type="ORF">ACFO3J_34115</name>
</gene>
<reference evidence="2" key="1">
    <citation type="journal article" date="2019" name="Int. J. Syst. Evol. Microbiol.">
        <title>The Global Catalogue of Microorganisms (GCM) 10K type strain sequencing project: providing services to taxonomists for standard genome sequencing and annotation.</title>
        <authorList>
            <consortium name="The Broad Institute Genomics Platform"/>
            <consortium name="The Broad Institute Genome Sequencing Center for Infectious Disease"/>
            <person name="Wu L."/>
            <person name="Ma J."/>
        </authorList>
    </citation>
    <scope>NUCLEOTIDE SEQUENCE [LARGE SCALE GENOMIC DNA]</scope>
    <source>
        <strain evidence="2">CGMCC 4.7237</strain>
    </source>
</reference>
<comment type="caution">
    <text evidence="1">The sequence shown here is derived from an EMBL/GenBank/DDBJ whole genome shotgun (WGS) entry which is preliminary data.</text>
</comment>
<keyword evidence="2" id="KW-1185">Reference proteome</keyword>
<organism evidence="1 2">
    <name type="scientific">Streptomyces polygonati</name>
    <dbReference type="NCBI Taxonomy" id="1617087"/>
    <lineage>
        <taxon>Bacteria</taxon>
        <taxon>Bacillati</taxon>
        <taxon>Actinomycetota</taxon>
        <taxon>Actinomycetes</taxon>
        <taxon>Kitasatosporales</taxon>
        <taxon>Streptomycetaceae</taxon>
        <taxon>Streptomyces</taxon>
    </lineage>
</organism>
<proteinExistence type="predicted"/>
<protein>
    <recommendedName>
        <fullName evidence="3">DUF4276 family protein</fullName>
    </recommendedName>
</protein>